<comment type="caution">
    <text evidence="1">The sequence shown here is derived from an EMBL/GenBank/DDBJ whole genome shotgun (WGS) entry which is preliminary data.</text>
</comment>
<name>A0ABP8CQT1_9ACTN</name>
<dbReference type="Proteomes" id="UP001501710">
    <property type="component" value="Unassembled WGS sequence"/>
</dbReference>
<reference evidence="2" key="1">
    <citation type="journal article" date="2019" name="Int. J. Syst. Evol. Microbiol.">
        <title>The Global Catalogue of Microorganisms (GCM) 10K type strain sequencing project: providing services to taxonomists for standard genome sequencing and annotation.</title>
        <authorList>
            <consortium name="The Broad Institute Genomics Platform"/>
            <consortium name="The Broad Institute Genome Sequencing Center for Infectious Disease"/>
            <person name="Wu L."/>
            <person name="Ma J."/>
        </authorList>
    </citation>
    <scope>NUCLEOTIDE SEQUENCE [LARGE SCALE GENOMIC DNA]</scope>
    <source>
        <strain evidence="2">JCM 17440</strain>
    </source>
</reference>
<keyword evidence="2" id="KW-1185">Reference proteome</keyword>
<evidence type="ECO:0000313" key="1">
    <source>
        <dbReference type="EMBL" id="GAA4242281.1"/>
    </source>
</evidence>
<accession>A0ABP8CQT1</accession>
<proteinExistence type="predicted"/>
<organism evidence="1 2">
    <name type="scientific">Actinomadura meridiana</name>
    <dbReference type="NCBI Taxonomy" id="559626"/>
    <lineage>
        <taxon>Bacteria</taxon>
        <taxon>Bacillati</taxon>
        <taxon>Actinomycetota</taxon>
        <taxon>Actinomycetes</taxon>
        <taxon>Streptosporangiales</taxon>
        <taxon>Thermomonosporaceae</taxon>
        <taxon>Actinomadura</taxon>
    </lineage>
</organism>
<gene>
    <name evidence="1" type="ORF">GCM10022254_74730</name>
</gene>
<protein>
    <submittedName>
        <fullName evidence="1">Uncharacterized protein</fullName>
    </submittedName>
</protein>
<evidence type="ECO:0000313" key="2">
    <source>
        <dbReference type="Proteomes" id="UP001501710"/>
    </source>
</evidence>
<dbReference type="EMBL" id="BAABAS010000030">
    <property type="protein sequence ID" value="GAA4242281.1"/>
    <property type="molecule type" value="Genomic_DNA"/>
</dbReference>
<sequence>MWPPVPASARIAWVSARPVVPANEAAPHVTAWHGALEAVNGTTCLLHTRSDSLHFLAYRVSMLPLDYTLLDPPELAEPLAAIADRATRAISSFTTG</sequence>